<proteinExistence type="predicted"/>
<sequence>MHPTGIVVVLLTLLSANKVTPTCMSYEDCVNDTEKASENFVNFINAQFQRSGMAASELLQMVHVKIADLNRRIRNGPLECQNYQLKSNAVDRLADIYLSCGPTLLDPQFVDNGKLINELLPKLKENKSENKEKLCEELMPAMNGYCDRVKTNADLAINCDAEEKFNEIYIEAWLKCINIK</sequence>
<dbReference type="RefSeq" id="XP_017777468.1">
    <property type="nucleotide sequence ID" value="XM_017921979.1"/>
</dbReference>
<evidence type="ECO:0000313" key="3">
    <source>
        <dbReference type="RefSeq" id="XP_017777468.1"/>
    </source>
</evidence>
<evidence type="ECO:0000313" key="2">
    <source>
        <dbReference type="Proteomes" id="UP000695000"/>
    </source>
</evidence>
<protein>
    <submittedName>
        <fullName evidence="3 4">Uncharacterized protein LOC108563334 isoform X1</fullName>
    </submittedName>
</protein>
<dbReference type="RefSeq" id="XP_017777470.1">
    <property type="nucleotide sequence ID" value="XM_017921981.1"/>
</dbReference>
<reference evidence="3 4" key="1">
    <citation type="submission" date="2025-05" db="UniProtKB">
        <authorList>
            <consortium name="RefSeq"/>
        </authorList>
    </citation>
    <scope>IDENTIFICATION</scope>
    <source>
        <tissue evidence="3 4">Whole Larva</tissue>
    </source>
</reference>
<evidence type="ECO:0000313" key="5">
    <source>
        <dbReference type="RefSeq" id="XP_017777471.1"/>
    </source>
</evidence>
<organism evidence="2 4">
    <name type="scientific">Nicrophorus vespilloides</name>
    <name type="common">Boreal carrion beetle</name>
    <dbReference type="NCBI Taxonomy" id="110193"/>
    <lineage>
        <taxon>Eukaryota</taxon>
        <taxon>Metazoa</taxon>
        <taxon>Ecdysozoa</taxon>
        <taxon>Arthropoda</taxon>
        <taxon>Hexapoda</taxon>
        <taxon>Insecta</taxon>
        <taxon>Pterygota</taxon>
        <taxon>Neoptera</taxon>
        <taxon>Endopterygota</taxon>
        <taxon>Coleoptera</taxon>
        <taxon>Polyphaga</taxon>
        <taxon>Staphyliniformia</taxon>
        <taxon>Silphidae</taxon>
        <taxon>Nicrophorinae</taxon>
        <taxon>Nicrophorus</taxon>
    </lineage>
</organism>
<feature type="chain" id="PRO_5045022729" evidence="1">
    <location>
        <begin position="22"/>
        <end position="180"/>
    </location>
</feature>
<keyword evidence="1" id="KW-0732">Signal</keyword>
<name>A0ABM1MSC0_NICVS</name>
<evidence type="ECO:0000313" key="4">
    <source>
        <dbReference type="RefSeq" id="XP_017777470.1"/>
    </source>
</evidence>
<keyword evidence="2" id="KW-1185">Reference proteome</keyword>
<dbReference type="Proteomes" id="UP000695000">
    <property type="component" value="Unplaced"/>
</dbReference>
<accession>A0ABM1MSC0</accession>
<feature type="signal peptide" evidence="1">
    <location>
        <begin position="1"/>
        <end position="21"/>
    </location>
</feature>
<dbReference type="GeneID" id="108563334"/>
<gene>
    <name evidence="3 4 5" type="primary">LOC108563334</name>
</gene>
<dbReference type="RefSeq" id="XP_017777471.1">
    <property type="nucleotide sequence ID" value="XM_017921982.1"/>
</dbReference>
<evidence type="ECO:0000256" key="1">
    <source>
        <dbReference type="SAM" id="SignalP"/>
    </source>
</evidence>